<feature type="compositionally biased region" description="Acidic residues" evidence="5">
    <location>
        <begin position="443"/>
        <end position="454"/>
    </location>
</feature>
<keyword evidence="4" id="KW-0539">Nucleus</keyword>
<keyword evidence="7" id="KW-1185">Reference proteome</keyword>
<gene>
    <name evidence="6" type="ORF">ACHAWO_000465</name>
</gene>
<evidence type="ECO:0000256" key="4">
    <source>
        <dbReference type="ARBA" id="ARBA00023242"/>
    </source>
</evidence>
<evidence type="ECO:0000256" key="2">
    <source>
        <dbReference type="ARBA" id="ARBA00006374"/>
    </source>
</evidence>
<evidence type="ECO:0000313" key="7">
    <source>
        <dbReference type="Proteomes" id="UP001530400"/>
    </source>
</evidence>
<evidence type="ECO:0000256" key="5">
    <source>
        <dbReference type="SAM" id="MobiDB-lite"/>
    </source>
</evidence>
<feature type="compositionally biased region" description="Basic residues" evidence="5">
    <location>
        <begin position="493"/>
        <end position="505"/>
    </location>
</feature>
<dbReference type="GO" id="GO:0005634">
    <property type="term" value="C:nucleus"/>
    <property type="evidence" value="ECO:0007669"/>
    <property type="project" value="UniProtKB-SubCell"/>
</dbReference>
<dbReference type="GO" id="GO:0006364">
    <property type="term" value="P:rRNA processing"/>
    <property type="evidence" value="ECO:0007669"/>
    <property type="project" value="UniProtKB-KW"/>
</dbReference>
<accession>A0ABD3NDZ8</accession>
<evidence type="ECO:0000256" key="3">
    <source>
        <dbReference type="ARBA" id="ARBA00022552"/>
    </source>
</evidence>
<organism evidence="6 7">
    <name type="scientific">Cyclotella atomus</name>
    <dbReference type="NCBI Taxonomy" id="382360"/>
    <lineage>
        <taxon>Eukaryota</taxon>
        <taxon>Sar</taxon>
        <taxon>Stramenopiles</taxon>
        <taxon>Ochrophyta</taxon>
        <taxon>Bacillariophyta</taxon>
        <taxon>Coscinodiscophyceae</taxon>
        <taxon>Thalassiosirophycidae</taxon>
        <taxon>Stephanodiscales</taxon>
        <taxon>Stephanodiscaceae</taxon>
        <taxon>Cyclotella</taxon>
    </lineage>
</organism>
<evidence type="ECO:0000256" key="1">
    <source>
        <dbReference type="ARBA" id="ARBA00004123"/>
    </source>
</evidence>
<proteinExistence type="inferred from homology"/>
<sequence length="693" mass="78000">MGSETTAAAPPLSKRQRRLRGSHPSTTWQQQPRIKSSSARAKAYITYAGLTTNAPGSHKTIDPKLDLNSPEIKFGRLLASTDQRKRHTAVQALQSYLRARSDINSGEGISELDLLKLWKGLWYTLYMCDMVPVQDRLSEILAETMWCLGGSEEDDEYAGQVYLRYENGFEDDDEEEEIEEEEEGSIDQDIEKYMEEEMDSDDDYKLLSVEEVDEESEEEEGESAEDEKHCRGAHLVSLYIATFLRTVRREWGNVDKHRVDKFYTAVRLMLSEAYKYMAKRYWNMGIVRLFNDVLYDEALSQTPNGLRYHIIDICVEELAKVNKEAAVSLTEATFLDCLEPFFAMVQRVQDKNVQKRVVDNVMMKFLNEYSFVSDAAVSEEEDVDGKDLIFHQVHVGTVAKFIFEIASDGDTDVRYRKCLYQMHKTFIRKIRAAGRDVDTEAGRDEEEAEAEEDGCGACGTSETCVVVTPIDGATVTPDGTDEKASKEEPLSKKDKKKKRKNKDKAKKGVEEPDAAAAAAADPEPKVEESAPATKSSKKKKRKQQQETASEPAAIAPSNDANETEQSNTKKKKRKKEAQEDETLTTKIELPPVSKKKKKNQKAAEPEIAVNSNGEVVATSDGEEQGNAISASKRVSFGARNQSKSHKASMKALKTLTPKVWSTANRTPDKSILLKRAESEVKQIKTKKKKRRST</sequence>
<dbReference type="Proteomes" id="UP001530400">
    <property type="component" value="Unassembled WGS sequence"/>
</dbReference>
<feature type="compositionally biased region" description="Basic and acidic residues" evidence="5">
    <location>
        <begin position="480"/>
        <end position="492"/>
    </location>
</feature>
<comment type="similarity">
    <text evidence="2">Belongs to the RRP1 family.</text>
</comment>
<comment type="subcellular location">
    <subcellularLocation>
        <location evidence="1">Nucleus</location>
    </subcellularLocation>
</comment>
<dbReference type="AlphaFoldDB" id="A0ABD3NDZ8"/>
<keyword evidence="3" id="KW-0698">rRNA processing</keyword>
<dbReference type="PANTHER" id="PTHR13026:SF0">
    <property type="entry name" value="RIBOSOMAL RNA PROCESSING 1B"/>
    <property type="match status" value="1"/>
</dbReference>
<name>A0ABD3NDZ8_9STRA</name>
<dbReference type="EMBL" id="JALLPJ020001206">
    <property type="protein sequence ID" value="KAL3774185.1"/>
    <property type="molecule type" value="Genomic_DNA"/>
</dbReference>
<dbReference type="Pfam" id="PF05997">
    <property type="entry name" value="Nop52"/>
    <property type="match status" value="1"/>
</dbReference>
<feature type="region of interest" description="Disordered" evidence="5">
    <location>
        <begin position="436"/>
        <end position="456"/>
    </location>
</feature>
<reference evidence="6 7" key="1">
    <citation type="submission" date="2024-10" db="EMBL/GenBank/DDBJ databases">
        <title>Updated reference genomes for cyclostephanoid diatoms.</title>
        <authorList>
            <person name="Roberts W.R."/>
            <person name="Alverson A.J."/>
        </authorList>
    </citation>
    <scope>NUCLEOTIDE SEQUENCE [LARGE SCALE GENOMIC DNA]</scope>
    <source>
        <strain evidence="6 7">AJA010-31</strain>
    </source>
</reference>
<dbReference type="InterPro" id="IPR010301">
    <property type="entry name" value="RRP1"/>
</dbReference>
<comment type="caution">
    <text evidence="6">The sequence shown here is derived from an EMBL/GenBank/DDBJ whole genome shotgun (WGS) entry which is preliminary data.</text>
</comment>
<evidence type="ECO:0000313" key="6">
    <source>
        <dbReference type="EMBL" id="KAL3774185.1"/>
    </source>
</evidence>
<feature type="compositionally biased region" description="Polar residues" evidence="5">
    <location>
        <begin position="23"/>
        <end position="37"/>
    </location>
</feature>
<dbReference type="PANTHER" id="PTHR13026">
    <property type="entry name" value="NNP-1 PROTEIN NOVEL NUCLEAR PROTEIN 1 NOP52"/>
    <property type="match status" value="1"/>
</dbReference>
<feature type="region of interest" description="Disordered" evidence="5">
    <location>
        <begin position="472"/>
        <end position="650"/>
    </location>
</feature>
<protein>
    <submittedName>
        <fullName evidence="6">Uncharacterized protein</fullName>
    </submittedName>
</protein>
<feature type="region of interest" description="Disordered" evidence="5">
    <location>
        <begin position="1"/>
        <end position="37"/>
    </location>
</feature>